<dbReference type="Proteomes" id="UP000324222">
    <property type="component" value="Unassembled WGS sequence"/>
</dbReference>
<comment type="caution">
    <text evidence="1">The sequence shown here is derived from an EMBL/GenBank/DDBJ whole genome shotgun (WGS) entry which is preliminary data.</text>
</comment>
<protein>
    <submittedName>
        <fullName evidence="1">Uncharacterized protein</fullName>
    </submittedName>
</protein>
<dbReference type="AlphaFoldDB" id="A0A5B7J1U5"/>
<evidence type="ECO:0000313" key="1">
    <source>
        <dbReference type="EMBL" id="MPC90750.1"/>
    </source>
</evidence>
<organism evidence="1 2">
    <name type="scientific">Portunus trituberculatus</name>
    <name type="common">Swimming crab</name>
    <name type="synonym">Neptunus trituberculatus</name>
    <dbReference type="NCBI Taxonomy" id="210409"/>
    <lineage>
        <taxon>Eukaryota</taxon>
        <taxon>Metazoa</taxon>
        <taxon>Ecdysozoa</taxon>
        <taxon>Arthropoda</taxon>
        <taxon>Crustacea</taxon>
        <taxon>Multicrustacea</taxon>
        <taxon>Malacostraca</taxon>
        <taxon>Eumalacostraca</taxon>
        <taxon>Eucarida</taxon>
        <taxon>Decapoda</taxon>
        <taxon>Pleocyemata</taxon>
        <taxon>Brachyura</taxon>
        <taxon>Eubrachyura</taxon>
        <taxon>Portunoidea</taxon>
        <taxon>Portunidae</taxon>
        <taxon>Portuninae</taxon>
        <taxon>Portunus</taxon>
    </lineage>
</organism>
<gene>
    <name evidence="1" type="ORF">E2C01_085747</name>
</gene>
<dbReference type="EMBL" id="VSRR010085433">
    <property type="protein sequence ID" value="MPC90750.1"/>
    <property type="molecule type" value="Genomic_DNA"/>
</dbReference>
<proteinExistence type="predicted"/>
<accession>A0A5B7J1U5</accession>
<evidence type="ECO:0000313" key="2">
    <source>
        <dbReference type="Proteomes" id="UP000324222"/>
    </source>
</evidence>
<reference evidence="1 2" key="1">
    <citation type="submission" date="2019-05" db="EMBL/GenBank/DDBJ databases">
        <title>Another draft genome of Portunus trituberculatus and its Hox gene families provides insights of decapod evolution.</title>
        <authorList>
            <person name="Jeong J.-H."/>
            <person name="Song I."/>
            <person name="Kim S."/>
            <person name="Choi T."/>
            <person name="Kim D."/>
            <person name="Ryu S."/>
            <person name="Kim W."/>
        </authorList>
    </citation>
    <scope>NUCLEOTIDE SEQUENCE [LARGE SCALE GENOMIC DNA]</scope>
    <source>
        <tissue evidence="1">Muscle</tissue>
    </source>
</reference>
<sequence>MRSGVTLGRAPARRSHPFPRSPKLSLALALLASDVFSVLECLGGRPGAPTPCRREPHAHRDPLVSAQSIIISAMKSNKISLAIVKKLLITPETKFTAVPPTTRLSTPIEGNVRAVAGPRRPEWRSARHSFVFLEGRTPPRHRLALLLLPGGLQGDSCFLSSEEIPSGYITSSLTRPAAQEESGGCRPPCFKCRKSERRHGTPSLPSFATHYATPSRTRFPRVAPRLLL</sequence>
<name>A0A5B7J1U5_PORTR</name>
<keyword evidence="2" id="KW-1185">Reference proteome</keyword>